<feature type="compositionally biased region" description="Acidic residues" evidence="1">
    <location>
        <begin position="38"/>
        <end position="47"/>
    </location>
</feature>
<name>A0ABS2ND69_9BACI</name>
<organism evidence="3 4">
    <name type="scientific">Rossellomorea pakistanensis</name>
    <dbReference type="NCBI Taxonomy" id="992288"/>
    <lineage>
        <taxon>Bacteria</taxon>
        <taxon>Bacillati</taxon>
        <taxon>Bacillota</taxon>
        <taxon>Bacilli</taxon>
        <taxon>Bacillales</taxon>
        <taxon>Bacillaceae</taxon>
        <taxon>Rossellomorea</taxon>
    </lineage>
</organism>
<evidence type="ECO:0000313" key="3">
    <source>
        <dbReference type="EMBL" id="MBM7585800.1"/>
    </source>
</evidence>
<feature type="chain" id="PRO_5045683535" description="Lipoprotein" evidence="2">
    <location>
        <begin position="18"/>
        <end position="171"/>
    </location>
</feature>
<proteinExistence type="predicted"/>
<protein>
    <recommendedName>
        <fullName evidence="5">Lipoprotein</fullName>
    </recommendedName>
</protein>
<evidence type="ECO:0000256" key="2">
    <source>
        <dbReference type="SAM" id="SignalP"/>
    </source>
</evidence>
<dbReference type="Proteomes" id="UP001646157">
    <property type="component" value="Unassembled WGS sequence"/>
</dbReference>
<feature type="signal peptide" evidence="2">
    <location>
        <begin position="1"/>
        <end position="17"/>
    </location>
</feature>
<dbReference type="EMBL" id="JAFBDZ010000002">
    <property type="protein sequence ID" value="MBM7585800.1"/>
    <property type="molecule type" value="Genomic_DNA"/>
</dbReference>
<gene>
    <name evidence="3" type="ORF">JOC86_002342</name>
</gene>
<feature type="compositionally biased region" description="Basic and acidic residues" evidence="1">
    <location>
        <begin position="22"/>
        <end position="37"/>
    </location>
</feature>
<evidence type="ECO:0000256" key="1">
    <source>
        <dbReference type="SAM" id="MobiDB-lite"/>
    </source>
</evidence>
<sequence length="171" mass="19032">MKKLFLFIFTLSLFLLGACTSEESKKENPDSKEKASSEEVETESTEESDSKYPFPENAQPVGDASILVSTPAGDSSNGNVPVLFVNEDDMLIQIGLDAENFQGDKETFIYINKKFLTTDQFGEMNQTSLDLQEELLDPGEYTVTAVQFEGNDPAKMPVTFVEAKYKIEEKS</sequence>
<evidence type="ECO:0000313" key="4">
    <source>
        <dbReference type="Proteomes" id="UP001646157"/>
    </source>
</evidence>
<feature type="region of interest" description="Disordered" evidence="1">
    <location>
        <begin position="22"/>
        <end position="56"/>
    </location>
</feature>
<evidence type="ECO:0008006" key="5">
    <source>
        <dbReference type="Google" id="ProtNLM"/>
    </source>
</evidence>
<keyword evidence="2" id="KW-0732">Signal</keyword>
<keyword evidence="4" id="KW-1185">Reference proteome</keyword>
<dbReference type="RefSeq" id="WP_205172478.1">
    <property type="nucleotide sequence ID" value="NZ_JAFBDZ010000002.1"/>
</dbReference>
<reference evidence="3 4" key="1">
    <citation type="submission" date="2021-01" db="EMBL/GenBank/DDBJ databases">
        <title>Genomic Encyclopedia of Type Strains, Phase IV (KMG-IV): sequencing the most valuable type-strain genomes for metagenomic binning, comparative biology and taxonomic classification.</title>
        <authorList>
            <person name="Goeker M."/>
        </authorList>
    </citation>
    <scope>NUCLEOTIDE SEQUENCE [LARGE SCALE GENOMIC DNA]</scope>
    <source>
        <strain evidence="3 4">DSM 24834</strain>
    </source>
</reference>
<comment type="caution">
    <text evidence="3">The sequence shown here is derived from an EMBL/GenBank/DDBJ whole genome shotgun (WGS) entry which is preliminary data.</text>
</comment>
<accession>A0ABS2ND69</accession>
<dbReference type="PROSITE" id="PS51257">
    <property type="entry name" value="PROKAR_LIPOPROTEIN"/>
    <property type="match status" value="1"/>
</dbReference>